<reference evidence="2" key="1">
    <citation type="submission" date="2020-11" db="EMBL/GenBank/DDBJ databases">
        <authorList>
            <consortium name="DOE Joint Genome Institute"/>
            <person name="Ahrendt S."/>
            <person name="Riley R."/>
            <person name="Andreopoulos W."/>
            <person name="Labutti K."/>
            <person name="Pangilinan J."/>
            <person name="Ruiz-Duenas F.J."/>
            <person name="Barrasa J.M."/>
            <person name="Sanchez-Garcia M."/>
            <person name="Camarero S."/>
            <person name="Miyauchi S."/>
            <person name="Serrano A."/>
            <person name="Linde D."/>
            <person name="Babiker R."/>
            <person name="Drula E."/>
            <person name="Ayuso-Fernandez I."/>
            <person name="Pacheco R."/>
            <person name="Padilla G."/>
            <person name="Ferreira P."/>
            <person name="Barriuso J."/>
            <person name="Kellner H."/>
            <person name="Castanera R."/>
            <person name="Alfaro M."/>
            <person name="Ramirez L."/>
            <person name="Pisabarro A.G."/>
            <person name="Kuo A."/>
            <person name="Tritt A."/>
            <person name="Lipzen A."/>
            <person name="He G."/>
            <person name="Yan M."/>
            <person name="Ng V."/>
            <person name="Cullen D."/>
            <person name="Martin F."/>
            <person name="Rosso M.-N."/>
            <person name="Henrissat B."/>
            <person name="Hibbett D."/>
            <person name="Martinez A.T."/>
            <person name="Grigoriev I.V."/>
        </authorList>
    </citation>
    <scope>NUCLEOTIDE SEQUENCE</scope>
    <source>
        <strain evidence="2">AH 40177</strain>
    </source>
</reference>
<dbReference type="AlphaFoldDB" id="A0A9P5PLZ0"/>
<feature type="chain" id="PRO_5040360291" evidence="1">
    <location>
        <begin position="27"/>
        <end position="183"/>
    </location>
</feature>
<accession>A0A9P5PLZ0</accession>
<protein>
    <submittedName>
        <fullName evidence="2">Uncharacterized protein</fullName>
    </submittedName>
</protein>
<gene>
    <name evidence="2" type="ORF">BDP27DRAFT_1332685</name>
</gene>
<evidence type="ECO:0000256" key="1">
    <source>
        <dbReference type="SAM" id="SignalP"/>
    </source>
</evidence>
<evidence type="ECO:0000313" key="2">
    <source>
        <dbReference type="EMBL" id="KAF9064962.1"/>
    </source>
</evidence>
<feature type="signal peptide" evidence="1">
    <location>
        <begin position="1"/>
        <end position="26"/>
    </location>
</feature>
<comment type="caution">
    <text evidence="2">The sequence shown here is derived from an EMBL/GenBank/DDBJ whole genome shotgun (WGS) entry which is preliminary data.</text>
</comment>
<sequence length="183" mass="20397">MHSINLYMHIFLLVVFISMVPPAVSGKPVKPIAFAGTFIDKNGNPTTDGKSHAAAGTTVCKTRISKIVKELAPKLKLTPGRTAIDWKTNNYVDSTELVYFKLVGPPLCPHDKPCFGWSKAMPTSSLMGIYYADTTPPYIFRYRVIPYNKEYAGPTWEEEENRFLKEINPVKKWGLGETSAPLG</sequence>
<proteinExistence type="predicted"/>
<keyword evidence="3" id="KW-1185">Reference proteome</keyword>
<evidence type="ECO:0000313" key="3">
    <source>
        <dbReference type="Proteomes" id="UP000772434"/>
    </source>
</evidence>
<dbReference type="EMBL" id="JADNRY010000111">
    <property type="protein sequence ID" value="KAF9064962.1"/>
    <property type="molecule type" value="Genomic_DNA"/>
</dbReference>
<keyword evidence="1" id="KW-0732">Signal</keyword>
<dbReference type="Proteomes" id="UP000772434">
    <property type="component" value="Unassembled WGS sequence"/>
</dbReference>
<name>A0A9P5PLZ0_9AGAR</name>
<organism evidence="2 3">
    <name type="scientific">Rhodocollybia butyracea</name>
    <dbReference type="NCBI Taxonomy" id="206335"/>
    <lineage>
        <taxon>Eukaryota</taxon>
        <taxon>Fungi</taxon>
        <taxon>Dikarya</taxon>
        <taxon>Basidiomycota</taxon>
        <taxon>Agaricomycotina</taxon>
        <taxon>Agaricomycetes</taxon>
        <taxon>Agaricomycetidae</taxon>
        <taxon>Agaricales</taxon>
        <taxon>Marasmiineae</taxon>
        <taxon>Omphalotaceae</taxon>
        <taxon>Rhodocollybia</taxon>
    </lineage>
</organism>